<sequence>MKTKSSILGLLILLHLLLLLSSSDSYKDFMDLDDSSIVFTYKRVAEVKQHCSSYLSLASNLSPDDNRGYKLRKELSFSSGDWEQENGDFPLMPFDESDLLWSSLPQTAPLKLVSFQVKDISSVHFENSVSIGGILSIAIARNDSYFRNPQSSPFYMRPGLSFLTIVFEGVYLESEDSGGERLMCLLGNTTLPLSEPHGDYWDLSSSHVPDYNLSQDDQILLVLRYPQTFNFTRKVIKGEMRSLTEGGNLKKFDDVHISSQLSHYSKYQFSSELMSRACDLHPYQEEMTEDGVTAFNGSEFCKAIQHVSQQVLNIFPNYKFSDRDAHRNKLGPFQPGKEINSADSWWDYEDFKLVLQHLKCKEEGNYARISAVLRLFPASIPAHTARSRTGLSSTTLSAEGTWDSSSGQLCMIGCPGIVDSGLERCNLQISLYFSWVFSIKQRSIILGSISSTKNESEQFLPLLFDSAPYPFVLTYPSLGMHSASYPSYNYSKIKQATAIRDRNQPSRAFTLLRQIFLKYPALEDGQDSFAQLYHLSTNLNFNSDAHRHQFSDLYNSKIFIQMEVLSLGPLFGRYMPSSPDKNQAEMPVGTEKQKLNNFQLLNISVNLMYNYLTKRPSVFAATYYRDFSTLFLEGVYDPLAGDMHLIGCRKVKDGSINLERGFDCLVEAKIHYPSETGRWLKNPSIEITISSQRNEDDPLYFGQITFMISIVPYEKHRDDVAFRKIIEGFLRILISLVAVGITFSQFLYMNKNADFIPYVSLVMLAQQILGYSAELTKATEILLESKESVSYRNQPYDLNEYKLLIKTLNFLARFLVLLALLITAKLYQKVSEARNKPNADGSNKPKRIPHYKHFILRSLKIHISVCLVFLALRYREIFLRNDLRLMDAFILPGVLMRQVETQVLCAQDIFLLPQIVENSLWQSQVKPLRKLYYVGLTLLRLILYFYDYIRDPVSELYTGKRVFNQVDSDFWSISGIFNVPNIMIVLAIIVHIQQSLNCLKSAGRQVQNP</sequence>
<protein>
    <submittedName>
        <fullName evidence="1">Uncharacterized protein</fullName>
    </submittedName>
</protein>
<reference evidence="1 2" key="1">
    <citation type="journal article" date="2022" name="DNA Res.">
        <title>Chromosomal-level genome assembly of the orchid tree Bauhinia variegata (Leguminosae; Cercidoideae) supports the allotetraploid origin hypothesis of Bauhinia.</title>
        <authorList>
            <person name="Zhong Y."/>
            <person name="Chen Y."/>
            <person name="Zheng D."/>
            <person name="Pang J."/>
            <person name="Liu Y."/>
            <person name="Luo S."/>
            <person name="Meng S."/>
            <person name="Qian L."/>
            <person name="Wei D."/>
            <person name="Dai S."/>
            <person name="Zhou R."/>
        </authorList>
    </citation>
    <scope>NUCLEOTIDE SEQUENCE [LARGE SCALE GENOMIC DNA]</scope>
    <source>
        <strain evidence="1">BV-YZ2020</strain>
    </source>
</reference>
<gene>
    <name evidence="1" type="ORF">L6164_016529</name>
</gene>
<evidence type="ECO:0000313" key="1">
    <source>
        <dbReference type="EMBL" id="KAI4338185.1"/>
    </source>
</evidence>
<dbReference type="EMBL" id="CM039431">
    <property type="protein sequence ID" value="KAI4338185.1"/>
    <property type="molecule type" value="Genomic_DNA"/>
</dbReference>
<comment type="caution">
    <text evidence="1">The sequence shown here is derived from an EMBL/GenBank/DDBJ whole genome shotgun (WGS) entry which is preliminary data.</text>
</comment>
<dbReference type="Proteomes" id="UP000828941">
    <property type="component" value="Chromosome 6"/>
</dbReference>
<keyword evidence="2" id="KW-1185">Reference proteome</keyword>
<proteinExistence type="predicted"/>
<evidence type="ECO:0000313" key="2">
    <source>
        <dbReference type="Proteomes" id="UP000828941"/>
    </source>
</evidence>
<organism evidence="1 2">
    <name type="scientific">Bauhinia variegata</name>
    <name type="common">Purple orchid tree</name>
    <name type="synonym">Phanera variegata</name>
    <dbReference type="NCBI Taxonomy" id="167791"/>
    <lineage>
        <taxon>Eukaryota</taxon>
        <taxon>Viridiplantae</taxon>
        <taxon>Streptophyta</taxon>
        <taxon>Embryophyta</taxon>
        <taxon>Tracheophyta</taxon>
        <taxon>Spermatophyta</taxon>
        <taxon>Magnoliopsida</taxon>
        <taxon>eudicotyledons</taxon>
        <taxon>Gunneridae</taxon>
        <taxon>Pentapetalae</taxon>
        <taxon>rosids</taxon>
        <taxon>fabids</taxon>
        <taxon>Fabales</taxon>
        <taxon>Fabaceae</taxon>
        <taxon>Cercidoideae</taxon>
        <taxon>Cercideae</taxon>
        <taxon>Bauhiniinae</taxon>
        <taxon>Bauhinia</taxon>
    </lineage>
</organism>
<name>A0ACB9NNX3_BAUVA</name>
<accession>A0ACB9NNX3</accession>